<dbReference type="PROSITE" id="PS00194">
    <property type="entry name" value="THIOREDOXIN_1"/>
    <property type="match status" value="1"/>
</dbReference>
<dbReference type="Gene3D" id="3.40.30.10">
    <property type="entry name" value="Glutaredoxin"/>
    <property type="match status" value="1"/>
</dbReference>
<dbReference type="Proteomes" id="UP001501057">
    <property type="component" value="Unassembled WGS sequence"/>
</dbReference>
<feature type="domain" description="Thioredoxin" evidence="7">
    <location>
        <begin position="45"/>
        <end position="204"/>
    </location>
</feature>
<evidence type="ECO:0000259" key="7">
    <source>
        <dbReference type="PROSITE" id="PS51352"/>
    </source>
</evidence>
<evidence type="ECO:0000256" key="1">
    <source>
        <dbReference type="ARBA" id="ARBA00004196"/>
    </source>
</evidence>
<name>A0ABN2K3K3_9ACTN</name>
<keyword evidence="9" id="KW-1185">Reference proteome</keyword>
<sequence length="207" mass="21412">MNGPLSTVVRRWSTAAVVLVTTLTAVACAPDRAGDAETNGAPVDTAVTTAAQDAGIAGCPSRSEGEAADSRLAGIELVCVASGAPVDLAAFDGPVVVNVWANWCEPCREELPLLARAAQEYAGKVTFVGVLFADQDPRAAISLARDSGVTYPQVADPTSSLRTVLSLRGLPTTSFLVDGEVVGSQPTPYDDYGVLVADIAEHLEVEQ</sequence>
<organism evidence="8 9">
    <name type="scientific">Aeromicrobium alkaliterrae</name>
    <dbReference type="NCBI Taxonomy" id="302168"/>
    <lineage>
        <taxon>Bacteria</taxon>
        <taxon>Bacillati</taxon>
        <taxon>Actinomycetota</taxon>
        <taxon>Actinomycetes</taxon>
        <taxon>Propionibacteriales</taxon>
        <taxon>Nocardioidaceae</taxon>
        <taxon>Aeromicrobium</taxon>
    </lineage>
</organism>
<evidence type="ECO:0000313" key="8">
    <source>
        <dbReference type="EMBL" id="GAA1747630.1"/>
    </source>
</evidence>
<gene>
    <name evidence="8" type="ORF">GCM10009710_29620</name>
</gene>
<feature type="chain" id="PRO_5046725882" description="Thioredoxin domain-containing protein" evidence="6">
    <location>
        <begin position="28"/>
        <end position="207"/>
    </location>
</feature>
<accession>A0ABN2K3K3</accession>
<evidence type="ECO:0000256" key="5">
    <source>
        <dbReference type="ARBA" id="ARBA00023284"/>
    </source>
</evidence>
<comment type="subcellular location">
    <subcellularLocation>
        <location evidence="1">Cell envelope</location>
    </subcellularLocation>
</comment>
<dbReference type="SUPFAM" id="SSF52833">
    <property type="entry name" value="Thioredoxin-like"/>
    <property type="match status" value="1"/>
</dbReference>
<dbReference type="PANTHER" id="PTHR42852:SF6">
    <property type="entry name" value="THIOL:DISULFIDE INTERCHANGE PROTEIN DSBE"/>
    <property type="match status" value="1"/>
</dbReference>
<dbReference type="Pfam" id="PF00578">
    <property type="entry name" value="AhpC-TSA"/>
    <property type="match status" value="1"/>
</dbReference>
<evidence type="ECO:0000313" key="9">
    <source>
        <dbReference type="Proteomes" id="UP001501057"/>
    </source>
</evidence>
<proteinExistence type="predicted"/>
<keyword evidence="6" id="KW-0732">Signal</keyword>
<dbReference type="InterPro" id="IPR000866">
    <property type="entry name" value="AhpC/TSA"/>
</dbReference>
<keyword evidence="3" id="KW-0735">Signal-anchor</keyword>
<reference evidence="8 9" key="1">
    <citation type="journal article" date="2019" name="Int. J. Syst. Evol. Microbiol.">
        <title>The Global Catalogue of Microorganisms (GCM) 10K type strain sequencing project: providing services to taxonomists for standard genome sequencing and annotation.</title>
        <authorList>
            <consortium name="The Broad Institute Genomics Platform"/>
            <consortium name="The Broad Institute Genome Sequencing Center for Infectious Disease"/>
            <person name="Wu L."/>
            <person name="Ma J."/>
        </authorList>
    </citation>
    <scope>NUCLEOTIDE SEQUENCE [LARGE SCALE GENOMIC DNA]</scope>
    <source>
        <strain evidence="8 9">JCM 13518</strain>
    </source>
</reference>
<evidence type="ECO:0000256" key="2">
    <source>
        <dbReference type="ARBA" id="ARBA00022748"/>
    </source>
</evidence>
<dbReference type="InterPro" id="IPR036249">
    <property type="entry name" value="Thioredoxin-like_sf"/>
</dbReference>
<keyword evidence="4" id="KW-1015">Disulfide bond</keyword>
<evidence type="ECO:0000256" key="6">
    <source>
        <dbReference type="SAM" id="SignalP"/>
    </source>
</evidence>
<dbReference type="InterPro" id="IPR017937">
    <property type="entry name" value="Thioredoxin_CS"/>
</dbReference>
<dbReference type="CDD" id="cd02966">
    <property type="entry name" value="TlpA_like_family"/>
    <property type="match status" value="1"/>
</dbReference>
<dbReference type="PANTHER" id="PTHR42852">
    <property type="entry name" value="THIOL:DISULFIDE INTERCHANGE PROTEIN DSBE"/>
    <property type="match status" value="1"/>
</dbReference>
<evidence type="ECO:0000256" key="3">
    <source>
        <dbReference type="ARBA" id="ARBA00022968"/>
    </source>
</evidence>
<keyword evidence="3" id="KW-0812">Transmembrane</keyword>
<feature type="signal peptide" evidence="6">
    <location>
        <begin position="1"/>
        <end position="27"/>
    </location>
</feature>
<keyword evidence="2" id="KW-0201">Cytochrome c-type biogenesis</keyword>
<dbReference type="InterPro" id="IPR050553">
    <property type="entry name" value="Thioredoxin_ResA/DsbE_sf"/>
</dbReference>
<keyword evidence="5" id="KW-0676">Redox-active center</keyword>
<evidence type="ECO:0000256" key="4">
    <source>
        <dbReference type="ARBA" id="ARBA00023157"/>
    </source>
</evidence>
<dbReference type="PROSITE" id="PS51352">
    <property type="entry name" value="THIOREDOXIN_2"/>
    <property type="match status" value="1"/>
</dbReference>
<protein>
    <recommendedName>
        <fullName evidence="7">Thioredoxin domain-containing protein</fullName>
    </recommendedName>
</protein>
<comment type="caution">
    <text evidence="8">The sequence shown here is derived from an EMBL/GenBank/DDBJ whole genome shotgun (WGS) entry which is preliminary data.</text>
</comment>
<dbReference type="RefSeq" id="WP_344202995.1">
    <property type="nucleotide sequence ID" value="NZ_BAAAME010000005.1"/>
</dbReference>
<dbReference type="InterPro" id="IPR013766">
    <property type="entry name" value="Thioredoxin_domain"/>
</dbReference>
<dbReference type="EMBL" id="BAAAME010000005">
    <property type="protein sequence ID" value="GAA1747630.1"/>
    <property type="molecule type" value="Genomic_DNA"/>
</dbReference>